<comment type="pathway">
    <text evidence="2 7">Isoprenoid biosynthesis; isopentenyl diphosphate biosynthesis via DXP pathway; isopentenyl diphosphate from 1-deoxy-D-xylulose 5-phosphate: step 2/6.</text>
</comment>
<feature type="site" description="Positions MEP for the nucleophilic attack" evidence="7">
    <location>
        <position position="208"/>
    </location>
</feature>
<organism evidence="8 9">
    <name type="scientific">Bacillus salacetis</name>
    <dbReference type="NCBI Taxonomy" id="2315464"/>
    <lineage>
        <taxon>Bacteria</taxon>
        <taxon>Bacillati</taxon>
        <taxon>Bacillota</taxon>
        <taxon>Bacilli</taxon>
        <taxon>Bacillales</taxon>
        <taxon>Bacillaceae</taxon>
        <taxon>Bacillus</taxon>
    </lineage>
</organism>
<dbReference type="InterPro" id="IPR029044">
    <property type="entry name" value="Nucleotide-diphossugar_trans"/>
</dbReference>
<dbReference type="Proteomes" id="UP000265801">
    <property type="component" value="Unassembled WGS sequence"/>
</dbReference>
<dbReference type="InterPro" id="IPR001228">
    <property type="entry name" value="IspD"/>
</dbReference>
<protein>
    <recommendedName>
        <fullName evidence="7">2-C-methyl-D-erythritol 4-phosphate cytidylyltransferase</fullName>
        <ecNumber evidence="7">2.7.7.60</ecNumber>
    </recommendedName>
    <alternativeName>
        <fullName evidence="7">4-diphosphocytidyl-2C-methyl-D-erythritol synthase</fullName>
    </alternativeName>
    <alternativeName>
        <fullName evidence="7">MEP cytidylyltransferase</fullName>
        <shortName evidence="7">MCT</shortName>
    </alternativeName>
</protein>
<dbReference type="InterPro" id="IPR018294">
    <property type="entry name" value="ISPD_synthase_CS"/>
</dbReference>
<dbReference type="Pfam" id="PF01128">
    <property type="entry name" value="IspD"/>
    <property type="match status" value="1"/>
</dbReference>
<dbReference type="NCBIfam" id="TIGR00453">
    <property type="entry name" value="ispD"/>
    <property type="match status" value="1"/>
</dbReference>
<dbReference type="HAMAP" id="MF_00108">
    <property type="entry name" value="IspD"/>
    <property type="match status" value="1"/>
</dbReference>
<feature type="site" description="Transition state stabilizer" evidence="7">
    <location>
        <position position="15"/>
    </location>
</feature>
<dbReference type="InterPro" id="IPR050088">
    <property type="entry name" value="IspD/TarI_cytidylyltransf_bact"/>
</dbReference>
<dbReference type="UniPathway" id="UPA00056">
    <property type="reaction ID" value="UER00093"/>
</dbReference>
<comment type="caution">
    <text evidence="8">The sequence shown here is derived from an EMBL/GenBank/DDBJ whole genome shotgun (WGS) entry which is preliminary data.</text>
</comment>
<evidence type="ECO:0000256" key="7">
    <source>
        <dbReference type="HAMAP-Rule" id="MF_00108"/>
    </source>
</evidence>
<evidence type="ECO:0000313" key="8">
    <source>
        <dbReference type="EMBL" id="RIW30013.1"/>
    </source>
</evidence>
<reference evidence="8 9" key="1">
    <citation type="submission" date="2018-09" db="EMBL/GenBank/DDBJ databases">
        <title>Bacillus saliacetes sp. nov., isolated from Thai shrimp paste (Ka-pi).</title>
        <authorList>
            <person name="Daroonpunt R."/>
            <person name="Tanasupawat S."/>
            <person name="Yiamsombut S."/>
        </authorList>
    </citation>
    <scope>NUCLEOTIDE SEQUENCE [LARGE SCALE GENOMIC DNA]</scope>
    <source>
        <strain evidence="8 9">SKP7-4</strain>
    </source>
</reference>
<keyword evidence="5 7" id="KW-0548">Nucleotidyltransferase</keyword>
<dbReference type="OrthoDB" id="9806837at2"/>
<evidence type="ECO:0000256" key="6">
    <source>
        <dbReference type="ARBA" id="ARBA00023229"/>
    </source>
</evidence>
<dbReference type="PROSITE" id="PS01295">
    <property type="entry name" value="ISPD"/>
    <property type="match status" value="1"/>
</dbReference>
<dbReference type="InterPro" id="IPR034683">
    <property type="entry name" value="IspD/TarI"/>
</dbReference>
<dbReference type="RefSeq" id="WP_119548642.1">
    <property type="nucleotide sequence ID" value="NZ_QXIR01000028.1"/>
</dbReference>
<accession>A0A3A1QTJ1</accession>
<dbReference type="Gene3D" id="3.90.550.10">
    <property type="entry name" value="Spore Coat Polysaccharide Biosynthesis Protein SpsA, Chain A"/>
    <property type="match status" value="1"/>
</dbReference>
<dbReference type="CDD" id="cd02516">
    <property type="entry name" value="CDP-ME_synthetase"/>
    <property type="match status" value="1"/>
</dbReference>
<proteinExistence type="inferred from homology"/>
<sequence>MKYQVIIPAAGQGKRMKAGKNKLLLELDGRPILFHTLDVFENDPECEGIILAIHEDDKETLEKLAEKHKLSKIKRMVIGGKERQDSVYNALKSVQDAEMILVHDGARPFIAQSTIKELVKGAETRGAAIAAAPVKDTIKKAAGGIVQETIERSSLWQVQTPQAFRIGLLTEAHQRAEREGFTGTDDASLVERLGEEVGIVESDYDNIKITTPEDLYFAEAILAKRRQI</sequence>
<dbReference type="PANTHER" id="PTHR32125">
    <property type="entry name" value="2-C-METHYL-D-ERYTHRITOL 4-PHOSPHATE CYTIDYLYLTRANSFERASE, CHLOROPLASTIC"/>
    <property type="match status" value="1"/>
</dbReference>
<feature type="site" description="Transition state stabilizer" evidence="7">
    <location>
        <position position="22"/>
    </location>
</feature>
<evidence type="ECO:0000256" key="1">
    <source>
        <dbReference type="ARBA" id="ARBA00001282"/>
    </source>
</evidence>
<name>A0A3A1QTJ1_9BACI</name>
<keyword evidence="6 7" id="KW-0414">Isoprene biosynthesis</keyword>
<evidence type="ECO:0000256" key="2">
    <source>
        <dbReference type="ARBA" id="ARBA00004787"/>
    </source>
</evidence>
<keyword evidence="4 7" id="KW-0808">Transferase</keyword>
<dbReference type="AlphaFoldDB" id="A0A3A1QTJ1"/>
<dbReference type="EC" id="2.7.7.60" evidence="7"/>
<dbReference type="EMBL" id="QXIR01000028">
    <property type="protein sequence ID" value="RIW30013.1"/>
    <property type="molecule type" value="Genomic_DNA"/>
</dbReference>
<evidence type="ECO:0000256" key="3">
    <source>
        <dbReference type="ARBA" id="ARBA00009789"/>
    </source>
</evidence>
<evidence type="ECO:0000256" key="4">
    <source>
        <dbReference type="ARBA" id="ARBA00022679"/>
    </source>
</evidence>
<dbReference type="PANTHER" id="PTHR32125:SF4">
    <property type="entry name" value="2-C-METHYL-D-ERYTHRITOL 4-PHOSPHATE CYTIDYLYLTRANSFERASE, CHLOROPLASTIC"/>
    <property type="match status" value="1"/>
</dbReference>
<gene>
    <name evidence="7" type="primary">ispD</name>
    <name evidence="8" type="ORF">D3H55_17665</name>
</gene>
<keyword evidence="9" id="KW-1185">Reference proteome</keyword>
<dbReference type="GO" id="GO:0050518">
    <property type="term" value="F:2-C-methyl-D-erythritol 4-phosphate cytidylyltransferase activity"/>
    <property type="evidence" value="ECO:0007669"/>
    <property type="project" value="UniProtKB-UniRule"/>
</dbReference>
<comment type="catalytic activity">
    <reaction evidence="1 7">
        <text>2-C-methyl-D-erythritol 4-phosphate + CTP + H(+) = 4-CDP-2-C-methyl-D-erythritol + diphosphate</text>
        <dbReference type="Rhea" id="RHEA:13429"/>
        <dbReference type="ChEBI" id="CHEBI:15378"/>
        <dbReference type="ChEBI" id="CHEBI:33019"/>
        <dbReference type="ChEBI" id="CHEBI:37563"/>
        <dbReference type="ChEBI" id="CHEBI:57823"/>
        <dbReference type="ChEBI" id="CHEBI:58262"/>
        <dbReference type="EC" id="2.7.7.60"/>
    </reaction>
</comment>
<comment type="similarity">
    <text evidence="3 7">Belongs to the IspD/TarI cytidylyltransferase family. IspD subfamily.</text>
</comment>
<dbReference type="GO" id="GO:0019288">
    <property type="term" value="P:isopentenyl diphosphate biosynthetic process, methylerythritol 4-phosphate pathway"/>
    <property type="evidence" value="ECO:0007669"/>
    <property type="project" value="UniProtKB-UniRule"/>
</dbReference>
<dbReference type="FunFam" id="3.90.550.10:FF:000003">
    <property type="entry name" value="2-C-methyl-D-erythritol 4-phosphate cytidylyltransferase"/>
    <property type="match status" value="1"/>
</dbReference>
<evidence type="ECO:0000313" key="9">
    <source>
        <dbReference type="Proteomes" id="UP000265801"/>
    </source>
</evidence>
<evidence type="ECO:0000256" key="5">
    <source>
        <dbReference type="ARBA" id="ARBA00022695"/>
    </source>
</evidence>
<feature type="site" description="Positions MEP for the nucleophilic attack" evidence="7">
    <location>
        <position position="152"/>
    </location>
</feature>
<dbReference type="SUPFAM" id="SSF53448">
    <property type="entry name" value="Nucleotide-diphospho-sugar transferases"/>
    <property type="match status" value="1"/>
</dbReference>
<comment type="function">
    <text evidence="7">Catalyzes the formation of 4-diphosphocytidyl-2-C-methyl-D-erythritol from CTP and 2-C-methyl-D-erythritol 4-phosphate (MEP).</text>
</comment>